<dbReference type="PANTHER" id="PTHR11361:SF148">
    <property type="entry name" value="DNA MISMATCH REPAIR PROTEIN MSH6"/>
    <property type="match status" value="1"/>
</dbReference>
<dbReference type="GO" id="GO:0005524">
    <property type="term" value="F:ATP binding"/>
    <property type="evidence" value="ECO:0007669"/>
    <property type="project" value="UniProtKB-UniRule"/>
</dbReference>
<dbReference type="InterPro" id="IPR007696">
    <property type="entry name" value="DNA_mismatch_repair_MutS_core"/>
</dbReference>
<feature type="region of interest" description="Disordered" evidence="12">
    <location>
        <begin position="1149"/>
        <end position="1174"/>
    </location>
</feature>
<dbReference type="FunFam" id="3.40.1170.10:FF:000002">
    <property type="entry name" value="DNA mismatch repair protein"/>
    <property type="match status" value="1"/>
</dbReference>
<keyword evidence="5 10" id="KW-0067">ATP-binding</keyword>
<keyword evidence="3 10" id="KW-0547">Nucleotide-binding</keyword>
<feature type="compositionally biased region" description="Low complexity" evidence="12">
    <location>
        <begin position="1"/>
        <end position="18"/>
    </location>
</feature>
<dbReference type="InterPro" id="IPR036187">
    <property type="entry name" value="DNA_mismatch_repair_MutS_sf"/>
</dbReference>
<feature type="region of interest" description="Disordered" evidence="12">
    <location>
        <begin position="1"/>
        <end position="272"/>
    </location>
</feature>
<dbReference type="PIRSF" id="PIRSF037677">
    <property type="entry name" value="DNA_mis_repair_Msh6"/>
    <property type="match status" value="1"/>
</dbReference>
<dbReference type="InterPro" id="IPR017261">
    <property type="entry name" value="DNA_mismatch_repair_MutS/MSH"/>
</dbReference>
<dbReference type="Pfam" id="PF05190">
    <property type="entry name" value="MutS_IV"/>
    <property type="match status" value="1"/>
</dbReference>
<dbReference type="InterPro" id="IPR007861">
    <property type="entry name" value="DNA_mismatch_repair_MutS_clamp"/>
</dbReference>
<accession>A0A395I7N8</accession>
<feature type="compositionally biased region" description="Low complexity" evidence="12">
    <location>
        <begin position="203"/>
        <end position="218"/>
    </location>
</feature>
<dbReference type="Gene3D" id="1.10.1420.10">
    <property type="match status" value="2"/>
</dbReference>
<dbReference type="FunFam" id="1.10.1420.10:FF:000014">
    <property type="entry name" value="DNA mismatch repair protein"/>
    <property type="match status" value="1"/>
</dbReference>
<evidence type="ECO:0000256" key="6">
    <source>
        <dbReference type="ARBA" id="ARBA00023125"/>
    </source>
</evidence>
<dbReference type="FunFam" id="3.30.420.110:FF:000006">
    <property type="entry name" value="DNA mismatch repair protein"/>
    <property type="match status" value="1"/>
</dbReference>
<dbReference type="InterPro" id="IPR007695">
    <property type="entry name" value="DNA_mismatch_repair_MutS-lik_N"/>
</dbReference>
<dbReference type="InterPro" id="IPR045076">
    <property type="entry name" value="MutS"/>
</dbReference>
<evidence type="ECO:0000256" key="9">
    <source>
        <dbReference type="ARBA" id="ARBA00025902"/>
    </source>
</evidence>
<dbReference type="STRING" id="1450537.A0A395I7N8"/>
<evidence type="ECO:0000256" key="8">
    <source>
        <dbReference type="ARBA" id="ARBA00025373"/>
    </source>
</evidence>
<dbReference type="InterPro" id="IPR027417">
    <property type="entry name" value="P-loop_NTPase"/>
</dbReference>
<comment type="function">
    <text evidence="8">Component of the post-replicative DNA mismatch repair system (MMR). Heterodimerizes with MSH2 to form MutS beta, which binds to DNA mismatches thereby initiating DNA repair. MSH3 provides substrate-binding and substrate specificity to the complex. When bound, the MutS beta heterodimer bends the DNA helix and shields approximately 20 base pairs. Acts mainly to repair insertion-deletion loops (IDLs) from 2 to 13 nucleotides in size, but can also repair base-base and single insertion-deletion mismatches that occur during replication. After mismatch binding, forms a ternary complex with the MutL alpha heterodimer, which is thought to be responsible for directing the downstream MMR events, including strand discrimination, excision, and resynthesis. ATP binding and hydrolysis play a pivotal role in mismatch repair functions.</text>
</comment>
<dbReference type="Gene3D" id="3.40.1170.10">
    <property type="entry name" value="DNA repair protein MutS, domain I"/>
    <property type="match status" value="1"/>
</dbReference>
<evidence type="ECO:0000256" key="10">
    <source>
        <dbReference type="PIRNR" id="PIRNR037677"/>
    </source>
</evidence>
<feature type="compositionally biased region" description="Acidic residues" evidence="12">
    <location>
        <begin position="162"/>
        <end position="192"/>
    </location>
</feature>
<feature type="compositionally biased region" description="Basic and acidic residues" evidence="12">
    <location>
        <begin position="240"/>
        <end position="251"/>
    </location>
</feature>
<dbReference type="GO" id="GO:0006298">
    <property type="term" value="P:mismatch repair"/>
    <property type="evidence" value="ECO:0007669"/>
    <property type="project" value="InterPro"/>
</dbReference>
<dbReference type="Pfam" id="PF05192">
    <property type="entry name" value="MutS_III"/>
    <property type="match status" value="1"/>
</dbReference>
<evidence type="ECO:0000256" key="11">
    <source>
        <dbReference type="RuleBase" id="RU003756"/>
    </source>
</evidence>
<keyword evidence="4 10" id="KW-0227">DNA damage</keyword>
<dbReference type="SUPFAM" id="SSF55271">
    <property type="entry name" value="DNA repair protein MutS, domain I"/>
    <property type="match status" value="1"/>
</dbReference>
<dbReference type="AlphaFoldDB" id="A0A395I7N8"/>
<gene>
    <name evidence="14" type="ORF">BO97DRAFT_337473</name>
</gene>
<dbReference type="SUPFAM" id="SSF53150">
    <property type="entry name" value="DNA repair protein MutS, domain II"/>
    <property type="match status" value="1"/>
</dbReference>
<dbReference type="InterPro" id="IPR007860">
    <property type="entry name" value="DNA_mmatch_repair_MutS_con_dom"/>
</dbReference>
<feature type="compositionally biased region" description="Polar residues" evidence="12">
    <location>
        <begin position="109"/>
        <end position="122"/>
    </location>
</feature>
<dbReference type="SUPFAM" id="SSF48334">
    <property type="entry name" value="DNA repair protein MutS, domain III"/>
    <property type="match status" value="1"/>
</dbReference>
<feature type="compositionally biased region" description="Acidic residues" evidence="12">
    <location>
        <begin position="219"/>
        <end position="229"/>
    </location>
</feature>
<name>A0A395I7N8_ASPHC</name>
<proteinExistence type="inferred from homology"/>
<dbReference type="GeneID" id="37195783"/>
<dbReference type="VEuPathDB" id="FungiDB:BO97DRAFT_337473"/>
<dbReference type="InterPro" id="IPR016151">
    <property type="entry name" value="DNA_mismatch_repair_MutS_N"/>
</dbReference>
<organism evidence="14 15">
    <name type="scientific">Aspergillus homomorphus (strain CBS 101889)</name>
    <dbReference type="NCBI Taxonomy" id="1450537"/>
    <lineage>
        <taxon>Eukaryota</taxon>
        <taxon>Fungi</taxon>
        <taxon>Dikarya</taxon>
        <taxon>Ascomycota</taxon>
        <taxon>Pezizomycotina</taxon>
        <taxon>Eurotiomycetes</taxon>
        <taxon>Eurotiomycetidae</taxon>
        <taxon>Eurotiales</taxon>
        <taxon>Aspergillaceae</taxon>
        <taxon>Aspergillus</taxon>
        <taxon>Aspergillus subgen. Circumdati</taxon>
    </lineage>
</organism>
<dbReference type="GO" id="GO:0030983">
    <property type="term" value="F:mismatched DNA binding"/>
    <property type="evidence" value="ECO:0007669"/>
    <property type="project" value="UniProtKB-UniRule"/>
</dbReference>
<sequence length="1225" mass="136826">MAKGAPAASSPTTATPPSRALKRTTSSTQNMKSQKSILGFFQKSSPSTPSTARNVEPASSPAERASVQRGAKPTTTTAMKKRAPQFKQDLTPVPSSDLVIPEEEEQQDDASVNEQETGTSPSRRARKKVNYLESDTEGEEDDEKIFRPGRSNRSKRQKLSPESEDEFKEDADDAGYSDYDIDDFIVADESDEEVKPAKRRAKSSAQSKNKSSPLPLQTPDEDEDLDLDIPETAGGTALKWKYDPESTEPRQQRTAPTTPKRPSNGKQKAHVTEPEQRYAWLANLRDIDGHPIGHPEYDPRTLYIPPLAWSKFSPFEKQYWEIKQKFWDTVVFFKKGKFYELYENDATIGHQLFDLKLTDRVNMRMVGVPEMSLDHWANQFVAKGFKIARVDQIESALGKEMRERDGKKKAGGKEDKVIRRELSCVLTAGTLVEGSMLQDDMSTYCVAIKEALIEDRPAFGLAFVDTATGQFFLSEFVDDVDMTKFETFVAQTRPQELLLEKSTVSAKALRILKNNTGPTTIWNYLKPAKEFWEADITVRELDASDYFVCEDGDNLQAWPEALREARDKELVMSAFGALVQYLRILKLDRDLITIGNFSSYDPIKKASSLVLDGQTLINMEIFANSFDGTSDGTLFQLLNRCITPFGKRMFKQWVCHPLVDANKINARLDAVDALNADSTVRDQFSSQLTKMPDLERLISRIHAANCKAQDFARVLEGFEQIEYTMSLLKDSGSGEGVIGQLINAMPDLNSLLEYWKTAFDRTKAKENGILVPKPGVEEDFDNSQEHIEEIHQKLENLLKKYRRELGSTAICYRDNGKEIYQLEVPIKVKNIPKNWDQMSATKQVKRYYFPELRALIRQLQEAQETHSQIVKEVAGRFYARFDENYTTWLAAVRIVSQLDCLISLAKASSSLGHPSCRPVFVNDERSVLEFEELRHPCLLSSVDDFIPNDVRLGGPRPNIDLLTGANAAGKSTVLRMTCIAVIMAQIGCYLPCTAATLTPVDRIMSRLGANDNIFAAQSTFFVELSETKKILSEATPRSLVILDELGRGTSSYDGVAVAQAVLHHVATHIGALGFFATHYHSLAAEFEHHPEIAPKRMKIDVDEAERRVTFLYKLEPGVAEGSFGMHCASMCGIPAKVIERAEVAAKQWEHTSRLTESLERRKSKGNGTGTGTGGAAVVGMGWWSDVAWALRESASAPAAVDGDNNGEAGVSERSLEVLRRAIEAL</sequence>
<keyword evidence="10 11" id="KW-0234">DNA repair</keyword>
<evidence type="ECO:0000313" key="15">
    <source>
        <dbReference type="Proteomes" id="UP000248961"/>
    </source>
</evidence>
<evidence type="ECO:0000256" key="3">
    <source>
        <dbReference type="ARBA" id="ARBA00022741"/>
    </source>
</evidence>
<feature type="domain" description="DNA mismatch repair proteins mutS family" evidence="13">
    <location>
        <begin position="1038"/>
        <end position="1054"/>
    </location>
</feature>
<evidence type="ECO:0000313" key="14">
    <source>
        <dbReference type="EMBL" id="RAL15956.1"/>
    </source>
</evidence>
<dbReference type="Pfam" id="PF00488">
    <property type="entry name" value="MutS_V"/>
    <property type="match status" value="1"/>
</dbReference>
<dbReference type="Gene3D" id="3.30.420.110">
    <property type="entry name" value="MutS, connector domain"/>
    <property type="match status" value="1"/>
</dbReference>
<dbReference type="SMART" id="SM00534">
    <property type="entry name" value="MUTSac"/>
    <property type="match status" value="1"/>
</dbReference>
<dbReference type="RefSeq" id="XP_025555110.1">
    <property type="nucleotide sequence ID" value="XM_025691494.1"/>
</dbReference>
<evidence type="ECO:0000256" key="7">
    <source>
        <dbReference type="ARBA" id="ARBA00023242"/>
    </source>
</evidence>
<dbReference type="GO" id="GO:0032301">
    <property type="term" value="C:MutSalpha complex"/>
    <property type="evidence" value="ECO:0007669"/>
    <property type="project" value="TreeGrafter"/>
</dbReference>
<comment type="subunit">
    <text evidence="9">Heterodimer consisting of MSH2-MSH3 (MutS beta). Forms a ternary complex with MutL alpha (MLH1-PMS1).</text>
</comment>
<dbReference type="SMART" id="SM00533">
    <property type="entry name" value="MUTSd"/>
    <property type="match status" value="1"/>
</dbReference>
<dbReference type="OrthoDB" id="10252754at2759"/>
<keyword evidence="7" id="KW-0539">Nucleus</keyword>
<feature type="compositionally biased region" description="Polar residues" evidence="12">
    <location>
        <begin position="252"/>
        <end position="266"/>
    </location>
</feature>
<evidence type="ECO:0000256" key="4">
    <source>
        <dbReference type="ARBA" id="ARBA00022763"/>
    </source>
</evidence>
<dbReference type="FunFam" id="3.40.50.300:FF:000771">
    <property type="entry name" value="DNA mismatch repair protein"/>
    <property type="match status" value="1"/>
</dbReference>
<comment type="subcellular location">
    <subcellularLocation>
        <location evidence="1">Nucleus</location>
    </subcellularLocation>
</comment>
<feature type="compositionally biased region" description="Basic and acidic residues" evidence="12">
    <location>
        <begin position="1149"/>
        <end position="1160"/>
    </location>
</feature>
<dbReference type="PANTHER" id="PTHR11361">
    <property type="entry name" value="DNA MISMATCH REPAIR PROTEIN MUTS FAMILY MEMBER"/>
    <property type="match status" value="1"/>
</dbReference>
<dbReference type="SUPFAM" id="SSF52540">
    <property type="entry name" value="P-loop containing nucleoside triphosphate hydrolases"/>
    <property type="match status" value="1"/>
</dbReference>
<comment type="similarity">
    <text evidence="2 10 11">Belongs to the DNA mismatch repair MutS family.</text>
</comment>
<evidence type="ECO:0000256" key="2">
    <source>
        <dbReference type="ARBA" id="ARBA00006271"/>
    </source>
</evidence>
<dbReference type="Proteomes" id="UP000248961">
    <property type="component" value="Unassembled WGS sequence"/>
</dbReference>
<dbReference type="Pfam" id="PF01624">
    <property type="entry name" value="MutS_I"/>
    <property type="match status" value="1"/>
</dbReference>
<feature type="compositionally biased region" description="Acidic residues" evidence="12">
    <location>
        <begin position="134"/>
        <end position="143"/>
    </location>
</feature>
<dbReference type="InterPro" id="IPR000432">
    <property type="entry name" value="DNA_mismatch_repair_MutS_C"/>
</dbReference>
<protein>
    <recommendedName>
        <fullName evidence="10">DNA mismatch repair protein</fullName>
    </recommendedName>
</protein>
<dbReference type="PROSITE" id="PS00486">
    <property type="entry name" value="DNA_MISMATCH_REPAIR_2"/>
    <property type="match status" value="1"/>
</dbReference>
<keyword evidence="15" id="KW-1185">Reference proteome</keyword>
<keyword evidence="6 10" id="KW-0238">DNA-binding</keyword>
<evidence type="ECO:0000256" key="12">
    <source>
        <dbReference type="SAM" id="MobiDB-lite"/>
    </source>
</evidence>
<evidence type="ECO:0000259" key="13">
    <source>
        <dbReference type="PROSITE" id="PS00486"/>
    </source>
</evidence>
<feature type="compositionally biased region" description="Polar residues" evidence="12">
    <location>
        <begin position="23"/>
        <end position="53"/>
    </location>
</feature>
<dbReference type="NCBIfam" id="NF003810">
    <property type="entry name" value="PRK05399.1"/>
    <property type="match status" value="1"/>
</dbReference>
<dbReference type="GO" id="GO:0140664">
    <property type="term" value="F:ATP-dependent DNA damage sensor activity"/>
    <property type="evidence" value="ECO:0007669"/>
    <property type="project" value="InterPro"/>
</dbReference>
<dbReference type="EMBL" id="KZ824270">
    <property type="protein sequence ID" value="RAL15956.1"/>
    <property type="molecule type" value="Genomic_DNA"/>
</dbReference>
<dbReference type="Pfam" id="PF05188">
    <property type="entry name" value="MutS_II"/>
    <property type="match status" value="1"/>
</dbReference>
<reference evidence="14 15" key="1">
    <citation type="submission" date="2018-02" db="EMBL/GenBank/DDBJ databases">
        <title>The genomes of Aspergillus section Nigri reveals drivers in fungal speciation.</title>
        <authorList>
            <consortium name="DOE Joint Genome Institute"/>
            <person name="Vesth T.C."/>
            <person name="Nybo J."/>
            <person name="Theobald S."/>
            <person name="Brandl J."/>
            <person name="Frisvad J.C."/>
            <person name="Nielsen K.F."/>
            <person name="Lyhne E.K."/>
            <person name="Kogle M.E."/>
            <person name="Kuo A."/>
            <person name="Riley R."/>
            <person name="Clum A."/>
            <person name="Nolan M."/>
            <person name="Lipzen A."/>
            <person name="Salamov A."/>
            <person name="Henrissat B."/>
            <person name="Wiebenga A."/>
            <person name="De vries R.P."/>
            <person name="Grigoriev I.V."/>
            <person name="Mortensen U.H."/>
            <person name="Andersen M.R."/>
            <person name="Baker S.E."/>
        </authorList>
    </citation>
    <scope>NUCLEOTIDE SEQUENCE [LARGE SCALE GENOMIC DNA]</scope>
    <source>
        <strain evidence="14 15">CBS 101889</strain>
    </source>
</reference>
<evidence type="ECO:0000256" key="5">
    <source>
        <dbReference type="ARBA" id="ARBA00022840"/>
    </source>
</evidence>
<dbReference type="Gene3D" id="3.40.50.300">
    <property type="entry name" value="P-loop containing nucleotide triphosphate hydrolases"/>
    <property type="match status" value="1"/>
</dbReference>
<dbReference type="InterPro" id="IPR036678">
    <property type="entry name" value="MutS_con_dom_sf"/>
</dbReference>
<evidence type="ECO:0000256" key="1">
    <source>
        <dbReference type="ARBA" id="ARBA00004123"/>
    </source>
</evidence>